<evidence type="ECO:0000313" key="3">
    <source>
        <dbReference type="Proteomes" id="UP000216446"/>
    </source>
</evidence>
<name>A0A259TZ03_9BACT</name>
<comment type="caution">
    <text evidence="2">The sequence shown here is derived from an EMBL/GenBank/DDBJ whole genome shotgun (WGS) entry which is preliminary data.</text>
</comment>
<protein>
    <recommendedName>
        <fullName evidence="4">Lipoprotein</fullName>
    </recommendedName>
</protein>
<feature type="signal peptide" evidence="1">
    <location>
        <begin position="1"/>
        <end position="16"/>
    </location>
</feature>
<keyword evidence="3" id="KW-1185">Reference proteome</keyword>
<evidence type="ECO:0008006" key="4">
    <source>
        <dbReference type="Google" id="ProtNLM"/>
    </source>
</evidence>
<dbReference type="EMBL" id="MQWB01000001">
    <property type="protein sequence ID" value="OZC02982.1"/>
    <property type="molecule type" value="Genomic_DNA"/>
</dbReference>
<dbReference type="PROSITE" id="PS51257">
    <property type="entry name" value="PROKAR_LIPOPROTEIN"/>
    <property type="match status" value="1"/>
</dbReference>
<dbReference type="InParanoid" id="A0A259TZ03"/>
<dbReference type="AlphaFoldDB" id="A0A259TZ03"/>
<proteinExistence type="predicted"/>
<sequence>MSPFRPLLLALPLALAACSTPKPQGPVLVDRVEPPAMAATSGVLAPDRVIVEGSAAWVQTTVAEMVQRRAVTATERDRAERTLASGAYLGDAAQYLRLTPANVTRGSFQAGTAYLTDAFSPEAAPQPFQMSITVDLSGSDGATAGLSVELRDPSSSPTGGTGQLLITLMDPGVGNTAQLTVSTRGAASGDAFEPVASQPLASRDWRGSHRLDLDYTPGELVVALDSVPLVSAPVRLDRPAGPVYVGAFAPVPTMGVAIVDWTFTSP</sequence>
<dbReference type="RefSeq" id="WP_094547801.1">
    <property type="nucleotide sequence ID" value="NZ_MQWB01000001.1"/>
</dbReference>
<dbReference type="Proteomes" id="UP000216446">
    <property type="component" value="Unassembled WGS sequence"/>
</dbReference>
<reference evidence="2 3" key="1">
    <citation type="submission" date="2016-11" db="EMBL/GenBank/DDBJ databases">
        <title>Study of marine rhodopsin-containing bacteria.</title>
        <authorList>
            <person name="Yoshizawa S."/>
            <person name="Kumagai Y."/>
            <person name="Kogure K."/>
        </authorList>
    </citation>
    <scope>NUCLEOTIDE SEQUENCE [LARGE SCALE GENOMIC DNA]</scope>
    <source>
        <strain evidence="2 3">SG-29</strain>
    </source>
</reference>
<organism evidence="2 3">
    <name type="scientific">Rubricoccus marinus</name>
    <dbReference type="NCBI Taxonomy" id="716817"/>
    <lineage>
        <taxon>Bacteria</taxon>
        <taxon>Pseudomonadati</taxon>
        <taxon>Rhodothermota</taxon>
        <taxon>Rhodothermia</taxon>
        <taxon>Rhodothermales</taxon>
        <taxon>Rubricoccaceae</taxon>
        <taxon>Rubricoccus</taxon>
    </lineage>
</organism>
<keyword evidence="1" id="KW-0732">Signal</keyword>
<evidence type="ECO:0000313" key="2">
    <source>
        <dbReference type="EMBL" id="OZC02982.1"/>
    </source>
</evidence>
<accession>A0A259TZ03</accession>
<feature type="chain" id="PRO_5012446819" description="Lipoprotein" evidence="1">
    <location>
        <begin position="17"/>
        <end position="266"/>
    </location>
</feature>
<gene>
    <name evidence="2" type="ORF">BSZ36_08360</name>
</gene>
<evidence type="ECO:0000256" key="1">
    <source>
        <dbReference type="SAM" id="SignalP"/>
    </source>
</evidence>